<proteinExistence type="predicted"/>
<gene>
    <name evidence="1" type="ORF">IFM89_026089</name>
</gene>
<keyword evidence="2" id="KW-1185">Reference proteome</keyword>
<comment type="caution">
    <text evidence="1">The sequence shown here is derived from an EMBL/GenBank/DDBJ whole genome shotgun (WGS) entry which is preliminary data.</text>
</comment>
<dbReference type="AlphaFoldDB" id="A0A835HJZ1"/>
<evidence type="ECO:0000313" key="1">
    <source>
        <dbReference type="EMBL" id="KAF9598258.1"/>
    </source>
</evidence>
<dbReference type="Proteomes" id="UP000631114">
    <property type="component" value="Unassembled WGS sequence"/>
</dbReference>
<organism evidence="1 2">
    <name type="scientific">Coptis chinensis</name>
    <dbReference type="NCBI Taxonomy" id="261450"/>
    <lineage>
        <taxon>Eukaryota</taxon>
        <taxon>Viridiplantae</taxon>
        <taxon>Streptophyta</taxon>
        <taxon>Embryophyta</taxon>
        <taxon>Tracheophyta</taxon>
        <taxon>Spermatophyta</taxon>
        <taxon>Magnoliopsida</taxon>
        <taxon>Ranunculales</taxon>
        <taxon>Ranunculaceae</taxon>
        <taxon>Coptidoideae</taxon>
        <taxon>Coptis</taxon>
    </lineage>
</organism>
<dbReference type="EMBL" id="JADFTS010000007">
    <property type="protein sequence ID" value="KAF9598258.1"/>
    <property type="molecule type" value="Genomic_DNA"/>
</dbReference>
<protein>
    <recommendedName>
        <fullName evidence="3">DUF4283 domain-containing protein</fullName>
    </recommendedName>
</protein>
<accession>A0A835HJZ1</accession>
<evidence type="ECO:0008006" key="3">
    <source>
        <dbReference type="Google" id="ProtNLM"/>
    </source>
</evidence>
<name>A0A835HJZ1_9MAGN</name>
<evidence type="ECO:0000313" key="2">
    <source>
        <dbReference type="Proteomes" id="UP000631114"/>
    </source>
</evidence>
<sequence length="153" mass="17780">MKGVTEWDESVVGFFLERRLPFLTVRNLLRKRWNLKGDFEMVADEEIYYFKFSNDEDKKKELWTRDGLSFLASRIGIPGTSESGVNVENVDIVENQDTEQANEVHEVEVVLAEELEVMVRSIVVFEAQHRAIIEQEEQELPLVVFREPMCGAQ</sequence>
<reference evidence="1 2" key="1">
    <citation type="submission" date="2020-10" db="EMBL/GenBank/DDBJ databases">
        <title>The Coptis chinensis genome and diversification of protoberbering-type alkaloids.</title>
        <authorList>
            <person name="Wang B."/>
            <person name="Shu S."/>
            <person name="Song C."/>
            <person name="Liu Y."/>
        </authorList>
    </citation>
    <scope>NUCLEOTIDE SEQUENCE [LARGE SCALE GENOMIC DNA]</scope>
    <source>
        <strain evidence="1">HL-2020</strain>
        <tissue evidence="1">Leaf</tissue>
    </source>
</reference>